<dbReference type="SUPFAM" id="SSF46689">
    <property type="entry name" value="Homeodomain-like"/>
    <property type="match status" value="2"/>
</dbReference>
<dbReference type="SMART" id="SM00342">
    <property type="entry name" value="HTH_ARAC"/>
    <property type="match status" value="1"/>
</dbReference>
<dbReference type="GO" id="GO:0043565">
    <property type="term" value="F:sequence-specific DNA binding"/>
    <property type="evidence" value="ECO:0007669"/>
    <property type="project" value="InterPro"/>
</dbReference>
<dbReference type="AlphaFoldDB" id="A0A1M6V5Z9"/>
<dbReference type="Pfam" id="PF12833">
    <property type="entry name" value="HTH_18"/>
    <property type="match status" value="1"/>
</dbReference>
<keyword evidence="3" id="KW-0804">Transcription</keyword>
<dbReference type="STRING" id="1121950.SAMN02745243_03693"/>
<accession>A0A1M6V5Z9</accession>
<name>A0A1M6V5Z9_9FIRM</name>
<dbReference type="PROSITE" id="PS01124">
    <property type="entry name" value="HTH_ARAC_FAMILY_2"/>
    <property type="match status" value="1"/>
</dbReference>
<gene>
    <name evidence="5" type="ORF">SAMN02745243_03693</name>
</gene>
<dbReference type="InterPro" id="IPR014710">
    <property type="entry name" value="RmlC-like_jellyroll"/>
</dbReference>
<dbReference type="Gene3D" id="1.10.10.60">
    <property type="entry name" value="Homeodomain-like"/>
    <property type="match status" value="2"/>
</dbReference>
<protein>
    <submittedName>
        <fullName evidence="5">AraC-type DNA-binding protein</fullName>
    </submittedName>
</protein>
<dbReference type="RefSeq" id="WP_073112988.1">
    <property type="nucleotide sequence ID" value="NZ_FQZY01000084.1"/>
</dbReference>
<dbReference type="Proteomes" id="UP000184301">
    <property type="component" value="Unassembled WGS sequence"/>
</dbReference>
<evidence type="ECO:0000256" key="1">
    <source>
        <dbReference type="ARBA" id="ARBA00023015"/>
    </source>
</evidence>
<dbReference type="InterPro" id="IPR011051">
    <property type="entry name" value="RmlC_Cupin_sf"/>
</dbReference>
<dbReference type="OrthoDB" id="9799319at2"/>
<evidence type="ECO:0000313" key="6">
    <source>
        <dbReference type="Proteomes" id="UP000184301"/>
    </source>
</evidence>
<evidence type="ECO:0000313" key="5">
    <source>
        <dbReference type="EMBL" id="SHK76870.1"/>
    </source>
</evidence>
<evidence type="ECO:0000259" key="4">
    <source>
        <dbReference type="PROSITE" id="PS01124"/>
    </source>
</evidence>
<organism evidence="5 6">
    <name type="scientific">Hespellia stercorisuis DSM 15480</name>
    <dbReference type="NCBI Taxonomy" id="1121950"/>
    <lineage>
        <taxon>Bacteria</taxon>
        <taxon>Bacillati</taxon>
        <taxon>Bacillota</taxon>
        <taxon>Clostridia</taxon>
        <taxon>Lachnospirales</taxon>
        <taxon>Lachnospiraceae</taxon>
        <taxon>Hespellia</taxon>
    </lineage>
</organism>
<dbReference type="Gene3D" id="2.60.120.10">
    <property type="entry name" value="Jelly Rolls"/>
    <property type="match status" value="1"/>
</dbReference>
<keyword evidence="2 5" id="KW-0238">DNA-binding</keyword>
<dbReference type="GO" id="GO:0003700">
    <property type="term" value="F:DNA-binding transcription factor activity"/>
    <property type="evidence" value="ECO:0007669"/>
    <property type="project" value="InterPro"/>
</dbReference>
<sequence>MAIYLERPHLNEHFPFRTLLNDGDILTTPHWHKEQEIIYVKKGTIQMGIGEESFEVKEGEFLLVAGGRVHYVLASPGSVRCVYQFSDRFFHEMIKDEQELQTLKNLWRDYPAYSGKWREDTAASTRALLDAIYEEDQNRAQAYTFAVKGYLCLMVLGLYRNREGAGNERGYEYRVESSRMLEKLDQIFQYVEQHYTRPVTLEEVAGHIGFSIFYFTKFFKKNVGKTFVQFLNEYRIDKAKWILLNEDVGAAELIERIGIGSTKTYYRLFKEIVGMSPGEYKGMNVLKQSPTSGA</sequence>
<evidence type="ECO:0000256" key="2">
    <source>
        <dbReference type="ARBA" id="ARBA00023125"/>
    </source>
</evidence>
<dbReference type="Pfam" id="PF07883">
    <property type="entry name" value="Cupin_2"/>
    <property type="match status" value="1"/>
</dbReference>
<dbReference type="EMBL" id="FQZY01000084">
    <property type="protein sequence ID" value="SHK76870.1"/>
    <property type="molecule type" value="Genomic_DNA"/>
</dbReference>
<reference evidence="5 6" key="1">
    <citation type="submission" date="2016-11" db="EMBL/GenBank/DDBJ databases">
        <authorList>
            <person name="Jaros S."/>
            <person name="Januszkiewicz K."/>
            <person name="Wedrychowicz H."/>
        </authorList>
    </citation>
    <scope>NUCLEOTIDE SEQUENCE [LARGE SCALE GENOMIC DNA]</scope>
    <source>
        <strain evidence="5 6">DSM 15480</strain>
    </source>
</reference>
<dbReference type="InterPro" id="IPR018060">
    <property type="entry name" value="HTH_AraC"/>
</dbReference>
<keyword evidence="6" id="KW-1185">Reference proteome</keyword>
<evidence type="ECO:0000256" key="3">
    <source>
        <dbReference type="ARBA" id="ARBA00023163"/>
    </source>
</evidence>
<keyword evidence="1" id="KW-0805">Transcription regulation</keyword>
<dbReference type="SUPFAM" id="SSF51182">
    <property type="entry name" value="RmlC-like cupins"/>
    <property type="match status" value="1"/>
</dbReference>
<feature type="domain" description="HTH araC/xylS-type" evidence="4">
    <location>
        <begin position="185"/>
        <end position="283"/>
    </location>
</feature>
<dbReference type="InterPro" id="IPR009057">
    <property type="entry name" value="Homeodomain-like_sf"/>
</dbReference>
<dbReference type="PANTHER" id="PTHR43280">
    <property type="entry name" value="ARAC-FAMILY TRANSCRIPTIONAL REGULATOR"/>
    <property type="match status" value="1"/>
</dbReference>
<dbReference type="PANTHER" id="PTHR43280:SF28">
    <property type="entry name" value="HTH-TYPE TRANSCRIPTIONAL ACTIVATOR RHAS"/>
    <property type="match status" value="1"/>
</dbReference>
<proteinExistence type="predicted"/>
<dbReference type="InterPro" id="IPR013096">
    <property type="entry name" value="Cupin_2"/>
</dbReference>